<feature type="region of interest" description="Disordered" evidence="13">
    <location>
        <begin position="1"/>
        <end position="33"/>
    </location>
</feature>
<feature type="compositionally biased region" description="Basic and acidic residues" evidence="13">
    <location>
        <begin position="23"/>
        <end position="33"/>
    </location>
</feature>
<comment type="subcellular location">
    <subcellularLocation>
        <location evidence="2">Membrane</location>
        <topology evidence="2">Multi-pass membrane protein</topology>
    </subcellularLocation>
</comment>
<proteinExistence type="predicted"/>
<evidence type="ECO:0000256" key="8">
    <source>
        <dbReference type="ARBA" id="ARBA00022786"/>
    </source>
</evidence>
<evidence type="ECO:0000256" key="2">
    <source>
        <dbReference type="ARBA" id="ARBA00004141"/>
    </source>
</evidence>
<feature type="domain" description="RING-type" evidence="14">
    <location>
        <begin position="107"/>
        <end position="149"/>
    </location>
</feature>
<dbReference type="SUPFAM" id="SSF57850">
    <property type="entry name" value="RING/U-box"/>
    <property type="match status" value="1"/>
</dbReference>
<dbReference type="Proteomes" id="UP000013827">
    <property type="component" value="Unassembled WGS sequence"/>
</dbReference>
<keyword evidence="4" id="KW-0808">Transferase</keyword>
<evidence type="ECO:0000256" key="13">
    <source>
        <dbReference type="SAM" id="MobiDB-lite"/>
    </source>
</evidence>
<organism evidence="15 16">
    <name type="scientific">Emiliania huxleyi (strain CCMP1516)</name>
    <dbReference type="NCBI Taxonomy" id="280463"/>
    <lineage>
        <taxon>Eukaryota</taxon>
        <taxon>Haptista</taxon>
        <taxon>Haptophyta</taxon>
        <taxon>Prymnesiophyceae</taxon>
        <taxon>Isochrysidales</taxon>
        <taxon>Noelaerhabdaceae</taxon>
        <taxon>Emiliania</taxon>
    </lineage>
</organism>
<evidence type="ECO:0000313" key="15">
    <source>
        <dbReference type="EnsemblProtists" id="EOD04076"/>
    </source>
</evidence>
<evidence type="ECO:0000313" key="16">
    <source>
        <dbReference type="Proteomes" id="UP000013827"/>
    </source>
</evidence>
<dbReference type="EnsemblProtists" id="EOD04076">
    <property type="protein sequence ID" value="EOD04076"/>
    <property type="gene ID" value="EMIHUDRAFT_453966"/>
</dbReference>
<dbReference type="KEGG" id="ehx:EMIHUDRAFT_453966"/>
<evidence type="ECO:0000256" key="12">
    <source>
        <dbReference type="PROSITE-ProRule" id="PRU00175"/>
    </source>
</evidence>
<evidence type="ECO:0000256" key="7">
    <source>
        <dbReference type="ARBA" id="ARBA00022771"/>
    </source>
</evidence>
<dbReference type="GeneID" id="17250182"/>
<dbReference type="RefSeq" id="XP_005756505.1">
    <property type="nucleotide sequence ID" value="XM_005756448.1"/>
</dbReference>
<evidence type="ECO:0000256" key="1">
    <source>
        <dbReference type="ARBA" id="ARBA00000900"/>
    </source>
</evidence>
<dbReference type="GO" id="GO:0061630">
    <property type="term" value="F:ubiquitin protein ligase activity"/>
    <property type="evidence" value="ECO:0007669"/>
    <property type="project" value="UniProtKB-EC"/>
</dbReference>
<dbReference type="GO" id="GO:0006511">
    <property type="term" value="P:ubiquitin-dependent protein catabolic process"/>
    <property type="evidence" value="ECO:0007669"/>
    <property type="project" value="TreeGrafter"/>
</dbReference>
<keyword evidence="11" id="KW-0472">Membrane</keyword>
<dbReference type="HOGENOM" id="CLU_1605789_0_0_1"/>
<dbReference type="Pfam" id="PF17123">
    <property type="entry name" value="zf-RING_11"/>
    <property type="match status" value="1"/>
</dbReference>
<evidence type="ECO:0000256" key="5">
    <source>
        <dbReference type="ARBA" id="ARBA00022692"/>
    </source>
</evidence>
<evidence type="ECO:0000256" key="11">
    <source>
        <dbReference type="ARBA" id="ARBA00023136"/>
    </source>
</evidence>
<keyword evidence="6" id="KW-0479">Metal-binding</keyword>
<keyword evidence="9" id="KW-0862">Zinc</keyword>
<dbReference type="GO" id="GO:0008270">
    <property type="term" value="F:zinc ion binding"/>
    <property type="evidence" value="ECO:0007669"/>
    <property type="project" value="UniProtKB-KW"/>
</dbReference>
<keyword evidence="10" id="KW-1133">Transmembrane helix</keyword>
<dbReference type="InterPro" id="IPR013083">
    <property type="entry name" value="Znf_RING/FYVE/PHD"/>
</dbReference>
<keyword evidence="8" id="KW-0833">Ubl conjugation pathway</keyword>
<evidence type="ECO:0000256" key="3">
    <source>
        <dbReference type="ARBA" id="ARBA00012483"/>
    </source>
</evidence>
<name>A0A0D3HYJ1_EMIH1</name>
<reference evidence="16" key="1">
    <citation type="journal article" date="2013" name="Nature">
        <title>Pan genome of the phytoplankton Emiliania underpins its global distribution.</title>
        <authorList>
            <person name="Read B.A."/>
            <person name="Kegel J."/>
            <person name="Klute M.J."/>
            <person name="Kuo A."/>
            <person name="Lefebvre S.C."/>
            <person name="Maumus F."/>
            <person name="Mayer C."/>
            <person name="Miller J."/>
            <person name="Monier A."/>
            <person name="Salamov A."/>
            <person name="Young J."/>
            <person name="Aguilar M."/>
            <person name="Claverie J.M."/>
            <person name="Frickenhaus S."/>
            <person name="Gonzalez K."/>
            <person name="Herman E.K."/>
            <person name="Lin Y.C."/>
            <person name="Napier J."/>
            <person name="Ogata H."/>
            <person name="Sarno A.F."/>
            <person name="Shmutz J."/>
            <person name="Schroeder D."/>
            <person name="de Vargas C."/>
            <person name="Verret F."/>
            <person name="von Dassow P."/>
            <person name="Valentin K."/>
            <person name="Van de Peer Y."/>
            <person name="Wheeler G."/>
            <person name="Dacks J.B."/>
            <person name="Delwiche C.F."/>
            <person name="Dyhrman S.T."/>
            <person name="Glockner G."/>
            <person name="John U."/>
            <person name="Richards T."/>
            <person name="Worden A.Z."/>
            <person name="Zhang X."/>
            <person name="Grigoriev I.V."/>
            <person name="Allen A.E."/>
            <person name="Bidle K."/>
            <person name="Borodovsky M."/>
            <person name="Bowler C."/>
            <person name="Brownlee C."/>
            <person name="Cock J.M."/>
            <person name="Elias M."/>
            <person name="Gladyshev V.N."/>
            <person name="Groth M."/>
            <person name="Guda C."/>
            <person name="Hadaegh A."/>
            <person name="Iglesias-Rodriguez M.D."/>
            <person name="Jenkins J."/>
            <person name="Jones B.M."/>
            <person name="Lawson T."/>
            <person name="Leese F."/>
            <person name="Lindquist E."/>
            <person name="Lobanov A."/>
            <person name="Lomsadze A."/>
            <person name="Malik S.B."/>
            <person name="Marsh M.E."/>
            <person name="Mackinder L."/>
            <person name="Mock T."/>
            <person name="Mueller-Roeber B."/>
            <person name="Pagarete A."/>
            <person name="Parker M."/>
            <person name="Probert I."/>
            <person name="Quesneville H."/>
            <person name="Raines C."/>
            <person name="Rensing S.A."/>
            <person name="Riano-Pachon D.M."/>
            <person name="Richier S."/>
            <person name="Rokitta S."/>
            <person name="Shiraiwa Y."/>
            <person name="Soanes D.M."/>
            <person name="van der Giezen M."/>
            <person name="Wahlund T.M."/>
            <person name="Williams B."/>
            <person name="Wilson W."/>
            <person name="Wolfe G."/>
            <person name="Wurch L.L."/>
        </authorList>
    </citation>
    <scope>NUCLEOTIDE SEQUENCE</scope>
</reference>
<comment type="catalytic activity">
    <reaction evidence="1">
        <text>S-ubiquitinyl-[E2 ubiquitin-conjugating enzyme]-L-cysteine + [acceptor protein]-L-lysine = [E2 ubiquitin-conjugating enzyme]-L-cysteine + N(6)-ubiquitinyl-[acceptor protein]-L-lysine.</text>
        <dbReference type="EC" id="2.3.2.27"/>
    </reaction>
</comment>
<dbReference type="InterPro" id="IPR001841">
    <property type="entry name" value="Znf_RING"/>
</dbReference>
<accession>A0A0D3HYJ1</accession>
<evidence type="ECO:0000256" key="9">
    <source>
        <dbReference type="ARBA" id="ARBA00022833"/>
    </source>
</evidence>
<keyword evidence="16" id="KW-1185">Reference proteome</keyword>
<evidence type="ECO:0000256" key="10">
    <source>
        <dbReference type="ARBA" id="ARBA00022989"/>
    </source>
</evidence>
<protein>
    <recommendedName>
        <fullName evidence="3">RING-type E3 ubiquitin transferase</fullName>
        <ecNumber evidence="3">2.3.2.27</ecNumber>
    </recommendedName>
</protein>
<dbReference type="GO" id="GO:0016567">
    <property type="term" value="P:protein ubiquitination"/>
    <property type="evidence" value="ECO:0007669"/>
    <property type="project" value="TreeGrafter"/>
</dbReference>
<dbReference type="Gene3D" id="3.30.40.10">
    <property type="entry name" value="Zinc/RING finger domain, C3HC4 (zinc finger)"/>
    <property type="match status" value="1"/>
</dbReference>
<dbReference type="PANTHER" id="PTHR45977">
    <property type="entry name" value="TARGET OF ERK KINASE MPK-1"/>
    <property type="match status" value="1"/>
</dbReference>
<dbReference type="PaxDb" id="2903-EOD04076"/>
<dbReference type="PROSITE" id="PS50089">
    <property type="entry name" value="ZF_RING_2"/>
    <property type="match status" value="1"/>
</dbReference>
<dbReference type="GO" id="GO:0016020">
    <property type="term" value="C:membrane"/>
    <property type="evidence" value="ECO:0007669"/>
    <property type="project" value="UniProtKB-SubCell"/>
</dbReference>
<evidence type="ECO:0000259" key="14">
    <source>
        <dbReference type="PROSITE" id="PS50089"/>
    </source>
</evidence>
<dbReference type="STRING" id="2903.R1CZV2"/>
<evidence type="ECO:0000256" key="4">
    <source>
        <dbReference type="ARBA" id="ARBA00022679"/>
    </source>
</evidence>
<keyword evidence="5" id="KW-0812">Transmembrane</keyword>
<dbReference type="PANTHER" id="PTHR45977:SF4">
    <property type="entry name" value="RING-TYPE DOMAIN-CONTAINING PROTEIN"/>
    <property type="match status" value="1"/>
</dbReference>
<keyword evidence="7 12" id="KW-0863">Zinc-finger</keyword>
<dbReference type="AlphaFoldDB" id="A0A0D3HYJ1"/>
<dbReference type="SMART" id="SM00184">
    <property type="entry name" value="RING"/>
    <property type="match status" value="1"/>
</dbReference>
<dbReference type="EC" id="2.3.2.27" evidence="3"/>
<reference evidence="15" key="2">
    <citation type="submission" date="2024-10" db="UniProtKB">
        <authorList>
            <consortium name="EnsemblProtists"/>
        </authorList>
    </citation>
    <scope>IDENTIFICATION</scope>
</reference>
<evidence type="ECO:0000256" key="6">
    <source>
        <dbReference type="ARBA" id="ARBA00022723"/>
    </source>
</evidence>
<sequence length="166" mass="18448">MQALVPHPGRWMPPRWRGKSKSKHDAAAARRSDSLLTPAADGTLVLVNALSPFAPFRTRAEQEAEAASMGATEPRLRSGALVLQAHAPRWRVPRCWRVLRATDEKVCSICLDEFKPRDVCRSLPCGHTFHSTCIEHWLELCSDCCPDDSRPVVAPHAASTFKEVKV</sequence>